<evidence type="ECO:0000313" key="2">
    <source>
        <dbReference type="EMBL" id="GEN80030.1"/>
    </source>
</evidence>
<protein>
    <recommendedName>
        <fullName evidence="4">DUF2975 domain-containing protein</fullName>
    </recommendedName>
</protein>
<feature type="transmembrane region" description="Helical" evidence="1">
    <location>
        <begin position="81"/>
        <end position="105"/>
    </location>
</feature>
<dbReference type="EMBL" id="BJYK01000004">
    <property type="protein sequence ID" value="GEN80030.1"/>
    <property type="molecule type" value="Genomic_DNA"/>
</dbReference>
<evidence type="ECO:0008006" key="4">
    <source>
        <dbReference type="Google" id="ProtNLM"/>
    </source>
</evidence>
<evidence type="ECO:0000256" key="1">
    <source>
        <dbReference type="SAM" id="Phobius"/>
    </source>
</evidence>
<feature type="transmembrane region" description="Helical" evidence="1">
    <location>
        <begin position="126"/>
        <end position="147"/>
    </location>
</feature>
<keyword evidence="1" id="KW-0472">Membrane</keyword>
<name>A0A511YXV1_9CELL</name>
<feature type="transmembrane region" description="Helical" evidence="1">
    <location>
        <begin position="12"/>
        <end position="36"/>
    </location>
</feature>
<sequence>MDERKQDRRLTLAVVAVWVCAGIMALGAVIAAAVLAKGGALWTLGGADGDLDIVQMGLLDQVTPEPGLDPVLADIPLANRLLFAVAPLVTAASWLIAAVLVTRVLRGIAAGRPFGADVVRRLPRAAVALGAGALANLGADMVATIALTASPQVNDLYSTMASEGFDFPGTTFVCAVIIGALGVAFRRGAVMERELAGLV</sequence>
<keyword evidence="3" id="KW-1185">Reference proteome</keyword>
<keyword evidence="1" id="KW-0812">Transmembrane</keyword>
<reference evidence="2 3" key="1">
    <citation type="submission" date="2019-07" db="EMBL/GenBank/DDBJ databases">
        <title>Whole genome shotgun sequence of Actinotalea fermentans NBRC 105374.</title>
        <authorList>
            <person name="Hosoyama A."/>
            <person name="Uohara A."/>
            <person name="Ohji S."/>
            <person name="Ichikawa N."/>
        </authorList>
    </citation>
    <scope>NUCLEOTIDE SEQUENCE [LARGE SCALE GENOMIC DNA]</scope>
    <source>
        <strain evidence="2 3">NBRC 105374</strain>
    </source>
</reference>
<comment type="caution">
    <text evidence="2">The sequence shown here is derived from an EMBL/GenBank/DDBJ whole genome shotgun (WGS) entry which is preliminary data.</text>
</comment>
<accession>A0A511YXV1</accession>
<organism evidence="2 3">
    <name type="scientific">Actinotalea fermentans</name>
    <dbReference type="NCBI Taxonomy" id="43671"/>
    <lineage>
        <taxon>Bacteria</taxon>
        <taxon>Bacillati</taxon>
        <taxon>Actinomycetota</taxon>
        <taxon>Actinomycetes</taxon>
        <taxon>Micrococcales</taxon>
        <taxon>Cellulomonadaceae</taxon>
        <taxon>Actinotalea</taxon>
    </lineage>
</organism>
<dbReference type="Proteomes" id="UP000321484">
    <property type="component" value="Unassembled WGS sequence"/>
</dbReference>
<dbReference type="OrthoDB" id="4928721at2"/>
<dbReference type="RefSeq" id="WP_034249877.1">
    <property type="nucleotide sequence ID" value="NZ_BJYK01000004.1"/>
</dbReference>
<dbReference type="AlphaFoldDB" id="A0A511YXV1"/>
<proteinExistence type="predicted"/>
<feature type="transmembrane region" description="Helical" evidence="1">
    <location>
        <begin position="167"/>
        <end position="185"/>
    </location>
</feature>
<gene>
    <name evidence="2" type="ORF">AFE02nite_17640</name>
</gene>
<keyword evidence="1" id="KW-1133">Transmembrane helix</keyword>
<evidence type="ECO:0000313" key="3">
    <source>
        <dbReference type="Proteomes" id="UP000321484"/>
    </source>
</evidence>